<dbReference type="GO" id="GO:0007346">
    <property type="term" value="P:regulation of mitotic cell cycle"/>
    <property type="evidence" value="ECO:0007669"/>
    <property type="project" value="TreeGrafter"/>
</dbReference>
<keyword evidence="4" id="KW-0547">Nucleotide-binding</keyword>
<evidence type="ECO:0000256" key="6">
    <source>
        <dbReference type="ARBA" id="ARBA00049280"/>
    </source>
</evidence>
<evidence type="ECO:0000313" key="9">
    <source>
        <dbReference type="EMBL" id="GJN23818.1"/>
    </source>
</evidence>
<accession>A0AAV5EKE4</accession>
<dbReference type="PROSITE" id="PS50011">
    <property type="entry name" value="PROTEIN_KINASE_DOM"/>
    <property type="match status" value="1"/>
</dbReference>
<dbReference type="SMART" id="SM00220">
    <property type="entry name" value="S_TKc"/>
    <property type="match status" value="1"/>
</dbReference>
<dbReference type="EMBL" id="BQKI01000076">
    <property type="protein sequence ID" value="GJN23818.1"/>
    <property type="molecule type" value="Genomic_DNA"/>
</dbReference>
<sequence length="317" mass="36090">MGQLVAIKRLAKPGEGQSEVMREKSFLEACNGNPFVVGFHSVVRALDSMELRLVMDHVGPSLRDFLHHQRRSSDTPLPETTVRGIMWQLLQGVKRMHVIHVVHRDIKPENILVSADKNLLKICDFGLALHMSDAPPYKEAGTRWYMAPEMLLGMHDYDALVDDWSLGCVMAELISGSGVLFPGDNNEGKTWLWFSTTPFATGVLPRLRYRQRRSLLRHKFPATMLSQQGFEVLSGLLTWNPDKRLTASAALKHPWFHDLNNAPTTASPAARHKMTDPLMISQNLHKRRKIILLELYGLGPLIFIIITRKSQRLIYEW</sequence>
<evidence type="ECO:0000256" key="2">
    <source>
        <dbReference type="ARBA" id="ARBA00012409"/>
    </source>
</evidence>
<dbReference type="Pfam" id="PF00069">
    <property type="entry name" value="Pkinase"/>
    <property type="match status" value="1"/>
</dbReference>
<evidence type="ECO:0000256" key="1">
    <source>
        <dbReference type="ARBA" id="ARBA00006485"/>
    </source>
</evidence>
<dbReference type="GO" id="GO:0005524">
    <property type="term" value="F:ATP binding"/>
    <property type="evidence" value="ECO:0007669"/>
    <property type="project" value="UniProtKB-KW"/>
</dbReference>
<protein>
    <recommendedName>
        <fullName evidence="2">[RNA-polymerase]-subunit kinase</fullName>
        <ecNumber evidence="2">2.7.11.23</ecNumber>
    </recommendedName>
</protein>
<dbReference type="InterPro" id="IPR011009">
    <property type="entry name" value="Kinase-like_dom_sf"/>
</dbReference>
<comment type="catalytic activity">
    <reaction evidence="6">
        <text>[DNA-directed RNA polymerase] + ATP = phospho-[DNA-directed RNA polymerase] + ADP + H(+)</text>
        <dbReference type="Rhea" id="RHEA:10216"/>
        <dbReference type="Rhea" id="RHEA-COMP:11321"/>
        <dbReference type="Rhea" id="RHEA-COMP:11322"/>
        <dbReference type="ChEBI" id="CHEBI:15378"/>
        <dbReference type="ChEBI" id="CHEBI:30616"/>
        <dbReference type="ChEBI" id="CHEBI:43176"/>
        <dbReference type="ChEBI" id="CHEBI:68546"/>
        <dbReference type="ChEBI" id="CHEBI:456216"/>
        <dbReference type="EC" id="2.7.11.23"/>
    </reaction>
</comment>
<gene>
    <name evidence="9" type="primary">gb11502</name>
    <name evidence="9" type="ORF">PR202_gb11502</name>
</gene>
<dbReference type="PANTHER" id="PTHR24056:SF395">
    <property type="entry name" value="PROTEIN KINASE DOMAIN-CONTAINING PROTEIN"/>
    <property type="match status" value="1"/>
</dbReference>
<dbReference type="GO" id="GO:0008353">
    <property type="term" value="F:RNA polymerase II CTD heptapeptide repeat kinase activity"/>
    <property type="evidence" value="ECO:0007669"/>
    <property type="project" value="UniProtKB-EC"/>
</dbReference>
<dbReference type="Gene3D" id="1.10.510.10">
    <property type="entry name" value="Transferase(Phosphotransferase) domain 1"/>
    <property type="match status" value="1"/>
</dbReference>
<evidence type="ECO:0000256" key="4">
    <source>
        <dbReference type="ARBA" id="ARBA00022741"/>
    </source>
</evidence>
<dbReference type="AlphaFoldDB" id="A0AAV5EKE4"/>
<keyword evidence="5" id="KW-0067">ATP-binding</keyword>
<comment type="similarity">
    <text evidence="1">Belongs to the protein kinase superfamily. CMGC Ser/Thr protein kinase family. CDC2/CDKX subfamily.</text>
</comment>
<dbReference type="GO" id="GO:0005634">
    <property type="term" value="C:nucleus"/>
    <property type="evidence" value="ECO:0007669"/>
    <property type="project" value="TreeGrafter"/>
</dbReference>
<organism evidence="9 10">
    <name type="scientific">Eleusine coracana subsp. coracana</name>
    <dbReference type="NCBI Taxonomy" id="191504"/>
    <lineage>
        <taxon>Eukaryota</taxon>
        <taxon>Viridiplantae</taxon>
        <taxon>Streptophyta</taxon>
        <taxon>Embryophyta</taxon>
        <taxon>Tracheophyta</taxon>
        <taxon>Spermatophyta</taxon>
        <taxon>Magnoliopsida</taxon>
        <taxon>Liliopsida</taxon>
        <taxon>Poales</taxon>
        <taxon>Poaceae</taxon>
        <taxon>PACMAD clade</taxon>
        <taxon>Chloridoideae</taxon>
        <taxon>Cynodonteae</taxon>
        <taxon>Eleusininae</taxon>
        <taxon>Eleusine</taxon>
    </lineage>
</organism>
<comment type="caution">
    <text evidence="9">The sequence shown here is derived from an EMBL/GenBank/DDBJ whole genome shotgun (WGS) entry which is preliminary data.</text>
</comment>
<dbReference type="InterPro" id="IPR008271">
    <property type="entry name" value="Ser/Thr_kinase_AS"/>
</dbReference>
<dbReference type="SUPFAM" id="SSF56112">
    <property type="entry name" value="Protein kinase-like (PK-like)"/>
    <property type="match status" value="1"/>
</dbReference>
<evidence type="ECO:0000313" key="10">
    <source>
        <dbReference type="Proteomes" id="UP001054889"/>
    </source>
</evidence>
<dbReference type="Proteomes" id="UP001054889">
    <property type="component" value="Unassembled WGS sequence"/>
</dbReference>
<dbReference type="InterPro" id="IPR000719">
    <property type="entry name" value="Prot_kinase_dom"/>
</dbReference>
<reference evidence="9" key="1">
    <citation type="journal article" date="2018" name="DNA Res.">
        <title>Multiple hybrid de novo genome assembly of finger millet, an orphan allotetraploid crop.</title>
        <authorList>
            <person name="Hatakeyama M."/>
            <person name="Aluri S."/>
            <person name="Balachadran M.T."/>
            <person name="Sivarajan S.R."/>
            <person name="Patrignani A."/>
            <person name="Gruter S."/>
            <person name="Poveda L."/>
            <person name="Shimizu-Inatsugi R."/>
            <person name="Baeten J."/>
            <person name="Francoijs K.J."/>
            <person name="Nataraja K.N."/>
            <person name="Reddy Y.A.N."/>
            <person name="Phadnis S."/>
            <person name="Ravikumar R.L."/>
            <person name="Schlapbach R."/>
            <person name="Sreeman S.M."/>
            <person name="Shimizu K.K."/>
        </authorList>
    </citation>
    <scope>NUCLEOTIDE SEQUENCE</scope>
</reference>
<proteinExistence type="inferred from homology"/>
<evidence type="ECO:0000256" key="7">
    <source>
        <dbReference type="SAM" id="Phobius"/>
    </source>
</evidence>
<keyword evidence="3" id="KW-0597">Phosphoprotein</keyword>
<name>A0AAV5EKE4_ELECO</name>
<dbReference type="PROSITE" id="PS00108">
    <property type="entry name" value="PROTEIN_KINASE_ST"/>
    <property type="match status" value="1"/>
</dbReference>
<keyword evidence="10" id="KW-1185">Reference proteome</keyword>
<keyword evidence="7" id="KW-0472">Membrane</keyword>
<evidence type="ECO:0000259" key="8">
    <source>
        <dbReference type="PROSITE" id="PS50011"/>
    </source>
</evidence>
<dbReference type="InterPro" id="IPR050108">
    <property type="entry name" value="CDK"/>
</dbReference>
<evidence type="ECO:0000256" key="3">
    <source>
        <dbReference type="ARBA" id="ARBA00022553"/>
    </source>
</evidence>
<feature type="domain" description="Protein kinase" evidence="8">
    <location>
        <begin position="1"/>
        <end position="256"/>
    </location>
</feature>
<keyword evidence="7" id="KW-1133">Transmembrane helix</keyword>
<dbReference type="Gene3D" id="3.30.200.20">
    <property type="entry name" value="Phosphorylase Kinase, domain 1"/>
    <property type="match status" value="1"/>
</dbReference>
<dbReference type="PANTHER" id="PTHR24056">
    <property type="entry name" value="CELL DIVISION PROTEIN KINASE"/>
    <property type="match status" value="1"/>
</dbReference>
<reference evidence="9" key="2">
    <citation type="submission" date="2021-12" db="EMBL/GenBank/DDBJ databases">
        <title>Resequencing data analysis of finger millet.</title>
        <authorList>
            <person name="Hatakeyama M."/>
            <person name="Aluri S."/>
            <person name="Balachadran M.T."/>
            <person name="Sivarajan S.R."/>
            <person name="Poveda L."/>
            <person name="Shimizu-Inatsugi R."/>
            <person name="Schlapbach R."/>
            <person name="Sreeman S.M."/>
            <person name="Shimizu K.K."/>
        </authorList>
    </citation>
    <scope>NUCLEOTIDE SEQUENCE</scope>
</reference>
<keyword evidence="7" id="KW-0812">Transmembrane</keyword>
<evidence type="ECO:0000256" key="5">
    <source>
        <dbReference type="ARBA" id="ARBA00022840"/>
    </source>
</evidence>
<dbReference type="EC" id="2.7.11.23" evidence="2"/>
<feature type="transmembrane region" description="Helical" evidence="7">
    <location>
        <begin position="290"/>
        <end position="307"/>
    </location>
</feature>